<proteinExistence type="predicted"/>
<dbReference type="Gene3D" id="4.10.1080.10">
    <property type="entry name" value="TSP type-3 repeat"/>
    <property type="match status" value="1"/>
</dbReference>
<dbReference type="EMBL" id="DRLD01000400">
    <property type="protein sequence ID" value="HED11826.1"/>
    <property type="molecule type" value="Genomic_DNA"/>
</dbReference>
<feature type="compositionally biased region" description="Acidic residues" evidence="1">
    <location>
        <begin position="51"/>
        <end position="66"/>
    </location>
</feature>
<protein>
    <submittedName>
        <fullName evidence="2">Uncharacterized protein</fullName>
    </submittedName>
</protein>
<dbReference type="Proteomes" id="UP000886005">
    <property type="component" value="Unassembled WGS sequence"/>
</dbReference>
<dbReference type="GO" id="GO:0005509">
    <property type="term" value="F:calcium ion binding"/>
    <property type="evidence" value="ECO:0007669"/>
    <property type="project" value="InterPro"/>
</dbReference>
<name>A0A7V1LPL5_CALAY</name>
<gene>
    <name evidence="2" type="ORF">ENJ10_14130</name>
</gene>
<dbReference type="AlphaFoldDB" id="A0A7V1LPL5"/>
<feature type="region of interest" description="Disordered" evidence="1">
    <location>
        <begin position="29"/>
        <end position="132"/>
    </location>
</feature>
<comment type="caution">
    <text evidence="2">The sequence shown here is derived from an EMBL/GenBank/DDBJ whole genome shotgun (WGS) entry which is preliminary data.</text>
</comment>
<sequence>MKKLFVLVGLIIIFGGVLNARSQDSLKSTVKKEKTKMGHKQMPHKMPFVDADGDGYNDNAPDDDGDGIPNGLDPDYVKEKHKKGFRDMNGDGIDDRLQPEMKGHDKGRMMGPGMNGRSMEKGMEGREMDGDH</sequence>
<reference evidence="2" key="1">
    <citation type="journal article" date="2020" name="mSystems">
        <title>Genome- and Community-Level Interaction Insights into Carbon Utilization and Element Cycling Functions of Hydrothermarchaeota in Hydrothermal Sediment.</title>
        <authorList>
            <person name="Zhou Z."/>
            <person name="Liu Y."/>
            <person name="Xu W."/>
            <person name="Pan J."/>
            <person name="Luo Z.H."/>
            <person name="Li M."/>
        </authorList>
    </citation>
    <scope>NUCLEOTIDE SEQUENCE [LARGE SCALE GENOMIC DNA]</scope>
    <source>
        <strain evidence="2">HyVt-456</strain>
    </source>
</reference>
<feature type="non-terminal residue" evidence="2">
    <location>
        <position position="132"/>
    </location>
</feature>
<feature type="compositionally biased region" description="Basic and acidic residues" evidence="1">
    <location>
        <begin position="85"/>
        <end position="108"/>
    </location>
</feature>
<dbReference type="InterPro" id="IPR028974">
    <property type="entry name" value="TSP_type-3_rpt"/>
</dbReference>
<accession>A0A7V1LPL5</accession>
<evidence type="ECO:0000313" key="2">
    <source>
        <dbReference type="EMBL" id="HED11826.1"/>
    </source>
</evidence>
<organism evidence="2">
    <name type="scientific">Caldithrix abyssi</name>
    <dbReference type="NCBI Taxonomy" id="187145"/>
    <lineage>
        <taxon>Bacteria</taxon>
        <taxon>Pseudomonadati</taxon>
        <taxon>Calditrichota</taxon>
        <taxon>Calditrichia</taxon>
        <taxon>Calditrichales</taxon>
        <taxon>Calditrichaceae</taxon>
        <taxon>Caldithrix</taxon>
    </lineage>
</organism>
<feature type="compositionally biased region" description="Basic and acidic residues" evidence="1">
    <location>
        <begin position="118"/>
        <end position="132"/>
    </location>
</feature>
<evidence type="ECO:0000256" key="1">
    <source>
        <dbReference type="SAM" id="MobiDB-lite"/>
    </source>
</evidence>